<dbReference type="PANTHER" id="PTHR38103:SF1">
    <property type="entry name" value="RECOMBINATION-ASSOCIATED PROTEIN RDGC"/>
    <property type="match status" value="1"/>
</dbReference>
<keyword evidence="4" id="KW-0963">Cytoplasm</keyword>
<evidence type="ECO:0000313" key="6">
    <source>
        <dbReference type="EMBL" id="OQX10506.1"/>
    </source>
</evidence>
<dbReference type="GO" id="GO:0000018">
    <property type="term" value="P:regulation of DNA recombination"/>
    <property type="evidence" value="ECO:0007669"/>
    <property type="project" value="TreeGrafter"/>
</dbReference>
<comment type="caution">
    <text evidence="6">The sequence shown here is derived from an EMBL/GenBank/DDBJ whole genome shotgun (WGS) entry which is preliminary data.</text>
</comment>
<evidence type="ECO:0000256" key="4">
    <source>
        <dbReference type="ARBA" id="ARBA00022490"/>
    </source>
</evidence>
<dbReference type="Pfam" id="PF04381">
    <property type="entry name" value="RdgC"/>
    <property type="match status" value="1"/>
</dbReference>
<gene>
    <name evidence="6" type="ORF">BWK73_20175</name>
</gene>
<comment type="similarity">
    <text evidence="2">Belongs to the RdgC family.</text>
</comment>
<comment type="subcellular location">
    <subcellularLocation>
        <location evidence="1">Cytoplasm</location>
        <location evidence="1">Nucleoid</location>
    </subcellularLocation>
</comment>
<dbReference type="InterPro" id="IPR007476">
    <property type="entry name" value="RdgC"/>
</dbReference>
<accession>A0A1Y1QP71</accession>
<evidence type="ECO:0000256" key="1">
    <source>
        <dbReference type="ARBA" id="ARBA00004453"/>
    </source>
</evidence>
<dbReference type="GO" id="GO:0043590">
    <property type="term" value="C:bacterial nucleoid"/>
    <property type="evidence" value="ECO:0007669"/>
    <property type="project" value="TreeGrafter"/>
</dbReference>
<organism evidence="6 7">
    <name type="scientific">Thiothrix lacustris</name>
    <dbReference type="NCBI Taxonomy" id="525917"/>
    <lineage>
        <taxon>Bacteria</taxon>
        <taxon>Pseudomonadati</taxon>
        <taxon>Pseudomonadota</taxon>
        <taxon>Gammaproteobacteria</taxon>
        <taxon>Thiotrichales</taxon>
        <taxon>Thiotrichaceae</taxon>
        <taxon>Thiothrix</taxon>
    </lineage>
</organism>
<evidence type="ECO:0000256" key="3">
    <source>
        <dbReference type="ARBA" id="ARBA00022296"/>
    </source>
</evidence>
<proteinExistence type="inferred from homology"/>
<dbReference type="PANTHER" id="PTHR38103">
    <property type="entry name" value="RECOMBINATION-ASSOCIATED PROTEIN RDGC"/>
    <property type="match status" value="1"/>
</dbReference>
<dbReference type="Proteomes" id="UP000192491">
    <property type="component" value="Unassembled WGS sequence"/>
</dbReference>
<dbReference type="GO" id="GO:0003690">
    <property type="term" value="F:double-stranded DNA binding"/>
    <property type="evidence" value="ECO:0007669"/>
    <property type="project" value="TreeGrafter"/>
</dbReference>
<evidence type="ECO:0000256" key="5">
    <source>
        <dbReference type="ARBA" id="ARBA00023172"/>
    </source>
</evidence>
<dbReference type="AlphaFoldDB" id="A0A1Y1QP71"/>
<dbReference type="EMBL" id="MTEJ01000111">
    <property type="protein sequence ID" value="OQX10506.1"/>
    <property type="molecule type" value="Genomic_DNA"/>
</dbReference>
<protein>
    <recommendedName>
        <fullName evidence="3">Recombination-associated protein RdgC</fullName>
    </recommendedName>
</protein>
<name>A0A1Y1QP71_9GAMM</name>
<dbReference type="GO" id="GO:0006310">
    <property type="term" value="P:DNA recombination"/>
    <property type="evidence" value="ECO:0007669"/>
    <property type="project" value="UniProtKB-KW"/>
</dbReference>
<sequence>MLTNLHLYDIVQPINFDELPACIEAAPFTPCAAMEDYRIGFVAPLAGADGLSYSTLGHTLLQARIQTKKVPAQAVKTEVDAWLKQQRDTGVNPSKSVRTAYKEAVIDEMLPSVIPVDNYVYVWIDANRSTLAVDTASEKVADDVLKLLRDSLGSLGIAPFGRDMPSSNLTAWLREDSPATFWLHDSCALAGKSGEKYTVAKAVIPGDAIIQLLDEGASVTKLGLVYEDEVEFVLTDKFNLQKIKFTDVLATAMSDELGESESVTEHAAGAFIFTAGTLQALLSKLSEVTL</sequence>
<reference evidence="6 7" key="1">
    <citation type="submission" date="2017-01" db="EMBL/GenBank/DDBJ databases">
        <title>Novel large sulfur bacteria in the metagenomes of groundwater-fed chemosynthetic microbial mats in the Lake Huron basin.</title>
        <authorList>
            <person name="Sharrar A.M."/>
            <person name="Flood B.E."/>
            <person name="Bailey J.V."/>
            <person name="Jones D.S."/>
            <person name="Biddanda B."/>
            <person name="Ruberg S.A."/>
            <person name="Marcus D.N."/>
            <person name="Dick G.J."/>
        </authorList>
    </citation>
    <scope>NUCLEOTIDE SEQUENCE [LARGE SCALE GENOMIC DNA]</scope>
    <source>
        <strain evidence="6">A8</strain>
    </source>
</reference>
<evidence type="ECO:0000256" key="2">
    <source>
        <dbReference type="ARBA" id="ARBA00008657"/>
    </source>
</evidence>
<keyword evidence="5" id="KW-0233">DNA recombination</keyword>
<evidence type="ECO:0000313" key="7">
    <source>
        <dbReference type="Proteomes" id="UP000192491"/>
    </source>
</evidence>